<evidence type="ECO:0000259" key="8">
    <source>
        <dbReference type="PROSITE" id="PS50893"/>
    </source>
</evidence>
<dbReference type="InterPro" id="IPR003593">
    <property type="entry name" value="AAA+_ATPase"/>
</dbReference>
<evidence type="ECO:0000256" key="1">
    <source>
        <dbReference type="ARBA" id="ARBA00004651"/>
    </source>
</evidence>
<keyword evidence="2 7" id="KW-0812">Transmembrane</keyword>
<dbReference type="Pfam" id="PF00664">
    <property type="entry name" value="ABC_membrane"/>
    <property type="match status" value="1"/>
</dbReference>
<feature type="transmembrane region" description="Helical" evidence="7">
    <location>
        <begin position="173"/>
        <end position="191"/>
    </location>
</feature>
<dbReference type="PANTHER" id="PTHR43394">
    <property type="entry name" value="ATP-DEPENDENT PERMEASE MDL1, MITOCHONDRIAL"/>
    <property type="match status" value="1"/>
</dbReference>
<dbReference type="CDD" id="cd07346">
    <property type="entry name" value="ABC_6TM_exporters"/>
    <property type="match status" value="1"/>
</dbReference>
<evidence type="ECO:0000256" key="7">
    <source>
        <dbReference type="SAM" id="Phobius"/>
    </source>
</evidence>
<dbReference type="PROSITE" id="PS50893">
    <property type="entry name" value="ABC_TRANSPORTER_2"/>
    <property type="match status" value="1"/>
</dbReference>
<feature type="domain" description="ABC transmembrane type-1" evidence="9">
    <location>
        <begin position="35"/>
        <end position="316"/>
    </location>
</feature>
<comment type="subcellular location">
    <subcellularLocation>
        <location evidence="1">Cell membrane</location>
        <topology evidence="1">Multi-pass membrane protein</topology>
    </subcellularLocation>
</comment>
<dbReference type="GO" id="GO:0005524">
    <property type="term" value="F:ATP binding"/>
    <property type="evidence" value="ECO:0007669"/>
    <property type="project" value="UniProtKB-KW"/>
</dbReference>
<evidence type="ECO:0000256" key="5">
    <source>
        <dbReference type="ARBA" id="ARBA00022989"/>
    </source>
</evidence>
<dbReference type="PROSITE" id="PS50929">
    <property type="entry name" value="ABC_TM1F"/>
    <property type="match status" value="1"/>
</dbReference>
<name>A0ABS0YK75_9BACT</name>
<dbReference type="SUPFAM" id="SSF90123">
    <property type="entry name" value="ABC transporter transmembrane region"/>
    <property type="match status" value="1"/>
</dbReference>
<dbReference type="Proteomes" id="UP000614714">
    <property type="component" value="Unassembled WGS sequence"/>
</dbReference>
<evidence type="ECO:0000256" key="3">
    <source>
        <dbReference type="ARBA" id="ARBA00022741"/>
    </source>
</evidence>
<keyword evidence="5 7" id="KW-1133">Transmembrane helix</keyword>
<dbReference type="Pfam" id="PF00005">
    <property type="entry name" value="ABC_tran"/>
    <property type="match status" value="1"/>
</dbReference>
<proteinExistence type="predicted"/>
<dbReference type="InterPro" id="IPR036640">
    <property type="entry name" value="ABC1_TM_sf"/>
</dbReference>
<dbReference type="SMART" id="SM00382">
    <property type="entry name" value="AAA"/>
    <property type="match status" value="1"/>
</dbReference>
<dbReference type="InterPro" id="IPR003439">
    <property type="entry name" value="ABC_transporter-like_ATP-bd"/>
</dbReference>
<evidence type="ECO:0000313" key="10">
    <source>
        <dbReference type="EMBL" id="MBJ6752743.1"/>
    </source>
</evidence>
<protein>
    <submittedName>
        <fullName evidence="10">ABC transporter ATP-binding protein</fullName>
    </submittedName>
</protein>
<keyword evidence="4 10" id="KW-0067">ATP-binding</keyword>
<keyword evidence="3" id="KW-0547">Nucleotide-binding</keyword>
<sequence>MLSSLAALAGMDGRKVQQARRALSFIAPHRRTISIILVLMLLVAALGALEPLIYKLVFDRLGSNTGLARLLMVVGAIVAAALVKEALNGFSNWLSWKVRLSVNYKLLDETTARLHSLPLSYHREETVGGLMTRLNHGINGFVTGISDLAFNILPGLIYLTISVVVMFRLDWRLSLLVVFFAPLPAMIGVAASHEQTARESSLLYRWGVIFSRFNEVLSGIVTVKSFAMEEAERRRFMGDVAQAHGIVRKGVLTDTWIGAAQNLVVMLAKSASIGFAIYLIQRGETTVGTLMAFLGYQGGIFGPVNSLTGVYQTLRKAGISFDIVFSILDAEDRLRDAPHALPLHEVKGEVVFSQVSFGYNEERRVLNGIDLHVQPGQTIAIVGPSGSGKTTLISLLQRFYDPTTGCIKLDGNDLRELQQRSLRRQIGVVLQDALVFNDSIRNNIAYGRPDATDAEIEDAARAANAHGFIGNLPGGYDFVVGERGGRISVGERQRISIARALLKNPSLLILDEATSALDAESEVLVQEALDRLVQGRTSFIIAHRLSTVVGAHKILVLKDGQIIESDSHESLMEQDGYYASLVRCQSRGLLPA</sequence>
<gene>
    <name evidence="10" type="ORF">JFN91_21205</name>
</gene>
<accession>A0ABS0YK75</accession>
<evidence type="ECO:0000256" key="2">
    <source>
        <dbReference type="ARBA" id="ARBA00022692"/>
    </source>
</evidence>
<comment type="caution">
    <text evidence="10">The sequence shown here is derived from an EMBL/GenBank/DDBJ whole genome shotgun (WGS) entry which is preliminary data.</text>
</comment>
<dbReference type="PROSITE" id="PS00211">
    <property type="entry name" value="ABC_TRANSPORTER_1"/>
    <property type="match status" value="1"/>
</dbReference>
<dbReference type="Gene3D" id="3.40.50.300">
    <property type="entry name" value="P-loop containing nucleotide triphosphate hydrolases"/>
    <property type="match status" value="1"/>
</dbReference>
<dbReference type="InterPro" id="IPR011527">
    <property type="entry name" value="ABC1_TM_dom"/>
</dbReference>
<evidence type="ECO:0000313" key="11">
    <source>
        <dbReference type="Proteomes" id="UP000614714"/>
    </source>
</evidence>
<dbReference type="InterPro" id="IPR017871">
    <property type="entry name" value="ABC_transporter-like_CS"/>
</dbReference>
<evidence type="ECO:0000256" key="4">
    <source>
        <dbReference type="ARBA" id="ARBA00022840"/>
    </source>
</evidence>
<dbReference type="EMBL" id="JAEMHL010000023">
    <property type="protein sequence ID" value="MBJ6752743.1"/>
    <property type="molecule type" value="Genomic_DNA"/>
</dbReference>
<evidence type="ECO:0000259" key="9">
    <source>
        <dbReference type="PROSITE" id="PS50929"/>
    </source>
</evidence>
<dbReference type="InterPro" id="IPR039421">
    <property type="entry name" value="Type_1_exporter"/>
</dbReference>
<dbReference type="RefSeq" id="WP_199391139.1">
    <property type="nucleotide sequence ID" value="NZ_JAEMHL010000023.1"/>
</dbReference>
<feature type="transmembrane region" description="Helical" evidence="7">
    <location>
        <begin position="34"/>
        <end position="54"/>
    </location>
</feature>
<dbReference type="Gene3D" id="1.20.1560.10">
    <property type="entry name" value="ABC transporter type 1, transmembrane domain"/>
    <property type="match status" value="1"/>
</dbReference>
<reference evidence="10 11" key="1">
    <citation type="submission" date="2020-12" db="EMBL/GenBank/DDBJ databases">
        <title>Geomonas sp. Red421, isolated from paddy soil.</title>
        <authorList>
            <person name="Xu Z."/>
            <person name="Zhang Z."/>
            <person name="Masuda Y."/>
            <person name="Itoh H."/>
            <person name="Senoo K."/>
        </authorList>
    </citation>
    <scope>NUCLEOTIDE SEQUENCE [LARGE SCALE GENOMIC DNA]</scope>
    <source>
        <strain evidence="10 11">Red421</strain>
    </source>
</reference>
<keyword evidence="6 7" id="KW-0472">Membrane</keyword>
<evidence type="ECO:0000256" key="6">
    <source>
        <dbReference type="ARBA" id="ARBA00023136"/>
    </source>
</evidence>
<feature type="transmembrane region" description="Helical" evidence="7">
    <location>
        <begin position="66"/>
        <end position="83"/>
    </location>
</feature>
<organism evidence="10 11">
    <name type="scientific">Geomonas anaerohicana</name>
    <dbReference type="NCBI Taxonomy" id="2798583"/>
    <lineage>
        <taxon>Bacteria</taxon>
        <taxon>Pseudomonadati</taxon>
        <taxon>Thermodesulfobacteriota</taxon>
        <taxon>Desulfuromonadia</taxon>
        <taxon>Geobacterales</taxon>
        <taxon>Geobacteraceae</taxon>
        <taxon>Geomonas</taxon>
    </lineage>
</organism>
<keyword evidence="11" id="KW-1185">Reference proteome</keyword>
<dbReference type="PANTHER" id="PTHR43394:SF1">
    <property type="entry name" value="ATP-BINDING CASSETTE SUB-FAMILY B MEMBER 10, MITOCHONDRIAL"/>
    <property type="match status" value="1"/>
</dbReference>
<feature type="transmembrane region" description="Helical" evidence="7">
    <location>
        <begin position="148"/>
        <end position="166"/>
    </location>
</feature>
<dbReference type="SUPFAM" id="SSF52540">
    <property type="entry name" value="P-loop containing nucleoside triphosphate hydrolases"/>
    <property type="match status" value="1"/>
</dbReference>
<dbReference type="InterPro" id="IPR027417">
    <property type="entry name" value="P-loop_NTPase"/>
</dbReference>
<feature type="domain" description="ABC transporter" evidence="8">
    <location>
        <begin position="350"/>
        <end position="584"/>
    </location>
</feature>